<dbReference type="PIRSF" id="PIRSF006060">
    <property type="entry name" value="AA_transporter"/>
    <property type="match status" value="1"/>
</dbReference>
<keyword evidence="2" id="KW-1003">Cell membrane</keyword>
<feature type="transmembrane region" description="Helical" evidence="7">
    <location>
        <begin position="334"/>
        <end position="351"/>
    </location>
</feature>
<comment type="caution">
    <text evidence="8">The sequence shown here is derived from an EMBL/GenBank/DDBJ whole genome shotgun (WGS) entry which is preliminary data.</text>
</comment>
<dbReference type="RefSeq" id="WP_250875265.1">
    <property type="nucleotide sequence ID" value="NZ_JALXFV010000008.1"/>
</dbReference>
<dbReference type="AlphaFoldDB" id="A0ABD6B0P1"/>
<evidence type="ECO:0000256" key="1">
    <source>
        <dbReference type="ARBA" id="ARBA00004651"/>
    </source>
</evidence>
<feature type="transmembrane region" description="Helical" evidence="7">
    <location>
        <begin position="277"/>
        <end position="301"/>
    </location>
</feature>
<evidence type="ECO:0000256" key="2">
    <source>
        <dbReference type="ARBA" id="ARBA00022475"/>
    </source>
</evidence>
<feature type="transmembrane region" description="Helical" evidence="7">
    <location>
        <begin position="199"/>
        <end position="221"/>
    </location>
</feature>
<dbReference type="InterPro" id="IPR002293">
    <property type="entry name" value="AA/rel_permease1"/>
</dbReference>
<dbReference type="Pfam" id="PF13520">
    <property type="entry name" value="AA_permease_2"/>
    <property type="match status" value="1"/>
</dbReference>
<evidence type="ECO:0000256" key="6">
    <source>
        <dbReference type="SAM" id="MobiDB-lite"/>
    </source>
</evidence>
<accession>A0ABD6B0P1</accession>
<name>A0ABD6B0P1_9EURY</name>
<feature type="region of interest" description="Disordered" evidence="6">
    <location>
        <begin position="492"/>
        <end position="518"/>
    </location>
</feature>
<dbReference type="GO" id="GO:0005886">
    <property type="term" value="C:plasma membrane"/>
    <property type="evidence" value="ECO:0007669"/>
    <property type="project" value="UniProtKB-SubCell"/>
</dbReference>
<dbReference type="PANTHER" id="PTHR42770">
    <property type="entry name" value="AMINO ACID TRANSPORTER-RELATED"/>
    <property type="match status" value="1"/>
</dbReference>
<keyword evidence="3 7" id="KW-0812">Transmembrane</keyword>
<feature type="transmembrane region" description="Helical" evidence="7">
    <location>
        <begin position="396"/>
        <end position="416"/>
    </location>
</feature>
<gene>
    <name evidence="8" type="ORF">ACFSBT_18860</name>
</gene>
<evidence type="ECO:0000256" key="7">
    <source>
        <dbReference type="SAM" id="Phobius"/>
    </source>
</evidence>
<dbReference type="Proteomes" id="UP001597187">
    <property type="component" value="Unassembled WGS sequence"/>
</dbReference>
<keyword evidence="5 7" id="KW-0472">Membrane</keyword>
<feature type="transmembrane region" description="Helical" evidence="7">
    <location>
        <begin position="357"/>
        <end position="380"/>
    </location>
</feature>
<proteinExistence type="predicted"/>
<evidence type="ECO:0000313" key="8">
    <source>
        <dbReference type="EMBL" id="MFD1515345.1"/>
    </source>
</evidence>
<evidence type="ECO:0000313" key="9">
    <source>
        <dbReference type="Proteomes" id="UP001597187"/>
    </source>
</evidence>
<feature type="transmembrane region" description="Helical" evidence="7">
    <location>
        <begin position="164"/>
        <end position="184"/>
    </location>
</feature>
<comment type="subcellular location">
    <subcellularLocation>
        <location evidence="1">Cell membrane</location>
        <topology evidence="1">Multi-pass membrane protein</topology>
    </subcellularLocation>
</comment>
<dbReference type="EMBL" id="JBHUDC010000008">
    <property type="protein sequence ID" value="MFD1515345.1"/>
    <property type="molecule type" value="Genomic_DNA"/>
</dbReference>
<feature type="compositionally biased region" description="Basic and acidic residues" evidence="6">
    <location>
        <begin position="497"/>
        <end position="511"/>
    </location>
</feature>
<sequence>MSSEGASADNSLARNMGPLGAVATVVAGTLGAGLFVTLGTASSTTGPSVILVVALSGLLAMAIATNYSWMATIFPGAAGSYTYISRTFDSRLPGFVVTWSKWLGYMAADAVLAIGFGSYLKVFYPNVVLPFGVDFTVGAGFALLTVLFLVNLVGTKGYSVSQNLIFGFLIVSILVLVVPGLFSIDTVNYQPFFTGGLDGFVAAAVPLFYAYIGIAVAAQMGAEVKNPGRNLPLAMVGGTAILIVLYMLTAAVIYGVVGDYTVLANSDRPLATAAEVFLGDIGTGIVAFGGLLATASSVHAVMAAGIKMPYSWSWDEVFPKQFSAVSERFRTPHWSLLTLYLVAAGLTFWSGGLDRALAIATFSYLIAYLTVSLTAGYVYVKRPDIGSRAAFQPGTWFYLSIGVATVGAAALLTQAANWLGVFAVDYGAVFDALSRGALLEAAGVVNETIPTLSIYVPWLLVGLGIFGVYWYLGNQRGTDVGAILDTLPGVPSDEWNPDIRENDPEASDDRTPSPGAGD</sequence>
<keyword evidence="9" id="KW-1185">Reference proteome</keyword>
<dbReference type="PANTHER" id="PTHR42770:SF7">
    <property type="entry name" value="MEMBRANE PROTEIN"/>
    <property type="match status" value="1"/>
</dbReference>
<feature type="transmembrane region" description="Helical" evidence="7">
    <location>
        <begin position="454"/>
        <end position="472"/>
    </location>
</feature>
<evidence type="ECO:0000256" key="4">
    <source>
        <dbReference type="ARBA" id="ARBA00022989"/>
    </source>
</evidence>
<evidence type="ECO:0000256" key="3">
    <source>
        <dbReference type="ARBA" id="ARBA00022692"/>
    </source>
</evidence>
<reference evidence="8 9" key="1">
    <citation type="journal article" date="2019" name="Int. J. Syst. Evol. Microbiol.">
        <title>The Global Catalogue of Microorganisms (GCM) 10K type strain sequencing project: providing services to taxonomists for standard genome sequencing and annotation.</title>
        <authorList>
            <consortium name="The Broad Institute Genomics Platform"/>
            <consortium name="The Broad Institute Genome Sequencing Center for Infectious Disease"/>
            <person name="Wu L."/>
            <person name="Ma J."/>
        </authorList>
    </citation>
    <scope>NUCLEOTIDE SEQUENCE [LARGE SCALE GENOMIC DNA]</scope>
    <source>
        <strain evidence="8 9">CGMCC 1.12563</strain>
    </source>
</reference>
<keyword evidence="4 7" id="KW-1133">Transmembrane helix</keyword>
<feature type="transmembrane region" description="Helical" evidence="7">
    <location>
        <begin position="233"/>
        <end position="257"/>
    </location>
</feature>
<dbReference type="Gene3D" id="1.20.1740.10">
    <property type="entry name" value="Amino acid/polyamine transporter I"/>
    <property type="match status" value="1"/>
</dbReference>
<feature type="transmembrane region" description="Helical" evidence="7">
    <location>
        <begin position="48"/>
        <end position="81"/>
    </location>
</feature>
<evidence type="ECO:0000256" key="5">
    <source>
        <dbReference type="ARBA" id="ARBA00023136"/>
    </source>
</evidence>
<feature type="transmembrane region" description="Helical" evidence="7">
    <location>
        <begin position="21"/>
        <end position="42"/>
    </location>
</feature>
<protein>
    <submittedName>
        <fullName evidence="8">APC family permease</fullName>
    </submittedName>
</protein>
<feature type="transmembrane region" description="Helical" evidence="7">
    <location>
        <begin position="128"/>
        <end position="152"/>
    </location>
</feature>
<organism evidence="8 9">
    <name type="scientific">Halomarina rubra</name>
    <dbReference type="NCBI Taxonomy" id="2071873"/>
    <lineage>
        <taxon>Archaea</taxon>
        <taxon>Methanobacteriati</taxon>
        <taxon>Methanobacteriota</taxon>
        <taxon>Stenosarchaea group</taxon>
        <taxon>Halobacteria</taxon>
        <taxon>Halobacteriales</taxon>
        <taxon>Natronomonadaceae</taxon>
        <taxon>Halomarina</taxon>
    </lineage>
</organism>
<dbReference type="InterPro" id="IPR050367">
    <property type="entry name" value="APC_superfamily"/>
</dbReference>